<gene>
    <name evidence="1" type="ORF">Xish_03641</name>
</gene>
<sequence>MGHIAPHLNGRYMRLIKNYIPPSTNDLADLKFRLQFTGQKMAELAGVSNSNQWRKYTGGEKPRELNLHILFFIAAQLVLDDENLSRILNEMNRLGAEFDRLSIEDKL</sequence>
<proteinExistence type="predicted"/>
<accession>A0A2D0K811</accession>
<comment type="caution">
    <text evidence="1">The sequence shown here is derived from an EMBL/GenBank/DDBJ whole genome shotgun (WGS) entry which is preliminary data.</text>
</comment>
<dbReference type="Proteomes" id="UP000222168">
    <property type="component" value="Unassembled WGS sequence"/>
</dbReference>
<dbReference type="EMBL" id="NJAK01000003">
    <property type="protein sequence ID" value="PHM59522.1"/>
    <property type="molecule type" value="Genomic_DNA"/>
</dbReference>
<protein>
    <submittedName>
        <fullName evidence="1">Uncharacterized protein</fullName>
    </submittedName>
</protein>
<dbReference type="AlphaFoldDB" id="A0A2D0K811"/>
<organism evidence="1 2">
    <name type="scientific">Xenorhabdus ishibashii</name>
    <dbReference type="NCBI Taxonomy" id="1034471"/>
    <lineage>
        <taxon>Bacteria</taxon>
        <taxon>Pseudomonadati</taxon>
        <taxon>Pseudomonadota</taxon>
        <taxon>Gammaproteobacteria</taxon>
        <taxon>Enterobacterales</taxon>
        <taxon>Morganellaceae</taxon>
        <taxon>Xenorhabdus</taxon>
    </lineage>
</organism>
<keyword evidence="2" id="KW-1185">Reference proteome</keyword>
<name>A0A2D0K811_9GAMM</name>
<reference evidence="1 2" key="1">
    <citation type="journal article" date="2017" name="Nat. Microbiol.">
        <title>Natural product diversity associated with the nematode symbionts Photorhabdus and Xenorhabdus.</title>
        <authorList>
            <person name="Tobias N.J."/>
            <person name="Wolff H."/>
            <person name="Djahanschiri B."/>
            <person name="Grundmann F."/>
            <person name="Kronenwerth M."/>
            <person name="Shi Y.M."/>
            <person name="Simonyi S."/>
            <person name="Grun P."/>
            <person name="Shapiro-Ilan D."/>
            <person name="Pidot S.J."/>
            <person name="Stinear T.P."/>
            <person name="Ebersberger I."/>
            <person name="Bode H.B."/>
        </authorList>
    </citation>
    <scope>NUCLEOTIDE SEQUENCE [LARGE SCALE GENOMIC DNA]</scope>
    <source>
        <strain evidence="1 2">DSM 22670</strain>
    </source>
</reference>
<evidence type="ECO:0000313" key="2">
    <source>
        <dbReference type="Proteomes" id="UP000222168"/>
    </source>
</evidence>
<evidence type="ECO:0000313" key="1">
    <source>
        <dbReference type="EMBL" id="PHM59522.1"/>
    </source>
</evidence>